<sequence>MYCGGVFLPDHMEYSWNSTKKYANGVRMEWWRTSSRAWCACKWAWTLTYVLLFGHFYLIVCTYEQIEWLCLGWQTVATLLLVINYYCASSAGVLQGDFSAVNLTVLLGSLAVVVVALVIHWWRWFEGTEDERSPAHLVSEGYASYRTDLEEQEQAERLSEAFWSLDGGTDDVMRHPVPTVSGIQAEQRKMRAKMKAAKDSEALRGRQAKVGENVTCGTDGHRLGDRSEPPHAVIQVAEYIWEDQLVEEARGCSQIQVWDPDPVELLCGVR</sequence>
<dbReference type="AlphaFoldDB" id="A0A225W651"/>
<dbReference type="EMBL" id="NBNE01001829">
    <property type="protein sequence ID" value="OWZ12497.1"/>
    <property type="molecule type" value="Genomic_DNA"/>
</dbReference>
<dbReference type="Proteomes" id="UP000198211">
    <property type="component" value="Unassembled WGS sequence"/>
</dbReference>
<keyword evidence="3" id="KW-1185">Reference proteome</keyword>
<accession>A0A225W651</accession>
<keyword evidence="1" id="KW-1133">Transmembrane helix</keyword>
<name>A0A225W651_9STRA</name>
<evidence type="ECO:0000256" key="1">
    <source>
        <dbReference type="SAM" id="Phobius"/>
    </source>
</evidence>
<proteinExistence type="predicted"/>
<feature type="transmembrane region" description="Helical" evidence="1">
    <location>
        <begin position="100"/>
        <end position="122"/>
    </location>
</feature>
<reference evidence="3" key="1">
    <citation type="submission" date="2017-03" db="EMBL/GenBank/DDBJ databases">
        <title>Phytopthora megakarya and P. palmivora, two closely related causual agents of cacao black pod achieved similar genome size and gene model numbers by different mechanisms.</title>
        <authorList>
            <person name="Ali S."/>
            <person name="Shao J."/>
            <person name="Larry D.J."/>
            <person name="Kronmiller B."/>
            <person name="Shen D."/>
            <person name="Strem M.D."/>
            <person name="Melnick R.L."/>
            <person name="Guiltinan M.J."/>
            <person name="Tyler B.M."/>
            <person name="Meinhardt L.W."/>
            <person name="Bailey B.A."/>
        </authorList>
    </citation>
    <scope>NUCLEOTIDE SEQUENCE [LARGE SCALE GENOMIC DNA]</scope>
    <source>
        <strain evidence="3">zdho120</strain>
    </source>
</reference>
<gene>
    <name evidence="2" type="ORF">PHMEG_00014334</name>
</gene>
<feature type="transmembrane region" description="Helical" evidence="1">
    <location>
        <begin position="66"/>
        <end position="88"/>
    </location>
</feature>
<dbReference type="OrthoDB" id="124627at2759"/>
<feature type="transmembrane region" description="Helical" evidence="1">
    <location>
        <begin position="37"/>
        <end position="60"/>
    </location>
</feature>
<comment type="caution">
    <text evidence="2">The sequence shown here is derived from an EMBL/GenBank/DDBJ whole genome shotgun (WGS) entry which is preliminary data.</text>
</comment>
<keyword evidence="1" id="KW-0472">Membrane</keyword>
<keyword evidence="1" id="KW-0812">Transmembrane</keyword>
<evidence type="ECO:0000313" key="3">
    <source>
        <dbReference type="Proteomes" id="UP000198211"/>
    </source>
</evidence>
<organism evidence="2 3">
    <name type="scientific">Phytophthora megakarya</name>
    <dbReference type="NCBI Taxonomy" id="4795"/>
    <lineage>
        <taxon>Eukaryota</taxon>
        <taxon>Sar</taxon>
        <taxon>Stramenopiles</taxon>
        <taxon>Oomycota</taxon>
        <taxon>Peronosporomycetes</taxon>
        <taxon>Peronosporales</taxon>
        <taxon>Peronosporaceae</taxon>
        <taxon>Phytophthora</taxon>
    </lineage>
</organism>
<protein>
    <submittedName>
        <fullName evidence="2">Uncharacterized protein</fullName>
    </submittedName>
</protein>
<evidence type="ECO:0000313" key="2">
    <source>
        <dbReference type="EMBL" id="OWZ12497.1"/>
    </source>
</evidence>